<keyword evidence="6" id="KW-1185">Reference proteome</keyword>
<dbReference type="CDD" id="cd05324">
    <property type="entry name" value="carb_red_PTCR-like_SDR_c"/>
    <property type="match status" value="1"/>
</dbReference>
<dbReference type="Gene3D" id="3.40.50.720">
    <property type="entry name" value="NAD(P)-binding Rossmann-like Domain"/>
    <property type="match status" value="1"/>
</dbReference>
<evidence type="ECO:0000256" key="4">
    <source>
        <dbReference type="RuleBase" id="RU000363"/>
    </source>
</evidence>
<dbReference type="Pfam" id="PF00106">
    <property type="entry name" value="adh_short"/>
    <property type="match status" value="1"/>
</dbReference>
<keyword evidence="3" id="KW-0560">Oxidoreductase</keyword>
<dbReference type="InterPro" id="IPR002347">
    <property type="entry name" value="SDR_fam"/>
</dbReference>
<dbReference type="PROSITE" id="PS00061">
    <property type="entry name" value="ADH_SHORT"/>
    <property type="match status" value="1"/>
</dbReference>
<dbReference type="InterPro" id="IPR036291">
    <property type="entry name" value="NAD(P)-bd_dom_sf"/>
</dbReference>
<name>A0A017TA43_9BACT</name>
<dbReference type="STRING" id="1192034.CAP_2269"/>
<evidence type="ECO:0000256" key="2">
    <source>
        <dbReference type="ARBA" id="ARBA00022857"/>
    </source>
</evidence>
<dbReference type="SUPFAM" id="SSF51735">
    <property type="entry name" value="NAD(P)-binding Rossmann-fold domains"/>
    <property type="match status" value="1"/>
</dbReference>
<evidence type="ECO:0000313" key="6">
    <source>
        <dbReference type="Proteomes" id="UP000019678"/>
    </source>
</evidence>
<dbReference type="InterPro" id="IPR020904">
    <property type="entry name" value="Sc_DH/Rdtase_CS"/>
</dbReference>
<protein>
    <submittedName>
        <fullName evidence="5">Short-chain dehydrogenase/reductase SDR</fullName>
    </submittedName>
</protein>
<dbReference type="PRINTS" id="PR00080">
    <property type="entry name" value="SDRFAMILY"/>
</dbReference>
<dbReference type="eggNOG" id="COG1028">
    <property type="taxonomic scope" value="Bacteria"/>
</dbReference>
<dbReference type="Proteomes" id="UP000019678">
    <property type="component" value="Unassembled WGS sequence"/>
</dbReference>
<evidence type="ECO:0000256" key="1">
    <source>
        <dbReference type="ARBA" id="ARBA00006484"/>
    </source>
</evidence>
<dbReference type="PANTHER" id="PTHR43490">
    <property type="entry name" value="(+)-NEOMENTHOL DEHYDROGENASE"/>
    <property type="match status" value="1"/>
</dbReference>
<dbReference type="PRINTS" id="PR00081">
    <property type="entry name" value="GDHRDH"/>
</dbReference>
<evidence type="ECO:0000256" key="3">
    <source>
        <dbReference type="ARBA" id="ARBA00023002"/>
    </source>
</evidence>
<organism evidence="5 6">
    <name type="scientific">Chondromyces apiculatus DSM 436</name>
    <dbReference type="NCBI Taxonomy" id="1192034"/>
    <lineage>
        <taxon>Bacteria</taxon>
        <taxon>Pseudomonadati</taxon>
        <taxon>Myxococcota</taxon>
        <taxon>Polyangia</taxon>
        <taxon>Polyangiales</taxon>
        <taxon>Polyangiaceae</taxon>
        <taxon>Chondromyces</taxon>
    </lineage>
</organism>
<dbReference type="GO" id="GO:0016616">
    <property type="term" value="F:oxidoreductase activity, acting on the CH-OH group of donors, NAD or NADP as acceptor"/>
    <property type="evidence" value="ECO:0007669"/>
    <property type="project" value="InterPro"/>
</dbReference>
<proteinExistence type="inferred from homology"/>
<evidence type="ECO:0000313" key="5">
    <source>
        <dbReference type="EMBL" id="EYF06079.1"/>
    </source>
</evidence>
<dbReference type="PANTHER" id="PTHR43490:SF99">
    <property type="entry name" value="SHORT-CHAIN DEHYDROGENASE_REDUCTASE"/>
    <property type="match status" value="1"/>
</dbReference>
<comment type="similarity">
    <text evidence="1 4">Belongs to the short-chain dehydrogenases/reductases (SDR) family.</text>
</comment>
<dbReference type="InterPro" id="IPR045313">
    <property type="entry name" value="CBR1-like"/>
</dbReference>
<gene>
    <name evidence="5" type="ORF">CAP_2269</name>
</gene>
<accession>A0A017TA43</accession>
<keyword evidence="2" id="KW-0521">NADP</keyword>
<dbReference type="EMBL" id="ASRX01000018">
    <property type="protein sequence ID" value="EYF06079.1"/>
    <property type="molecule type" value="Genomic_DNA"/>
</dbReference>
<dbReference type="AlphaFoldDB" id="A0A017TA43"/>
<sequence length="246" mass="25557">MTMQDASKRVALITGANKGIGFEVARSLGEAGLTVLLGARDAGRGEEAAKKLRDQGFDARFLHIDVAQSETIKAAAATIGAEFKRLDVLVNNAGIIDRADGPPSTADVGAVRRVFETNFFGALEVTQAMLPLLKASSAGRIVNVSSGLGSLALNADPASPFAAFKIIGYNASKAALNMLTVQLAYELRDAGIKVHSADPGYTATDLNGNSGTQTIEEGARETIRLALLPADAPTGGYSSKDGPVPW</sequence>
<reference evidence="5 6" key="1">
    <citation type="submission" date="2013-05" db="EMBL/GenBank/DDBJ databases">
        <title>Genome assembly of Chondromyces apiculatus DSM 436.</title>
        <authorList>
            <person name="Sharma G."/>
            <person name="Khatri I."/>
            <person name="Kaur C."/>
            <person name="Mayilraj S."/>
            <person name="Subramanian S."/>
        </authorList>
    </citation>
    <scope>NUCLEOTIDE SEQUENCE [LARGE SCALE GENOMIC DNA]</scope>
    <source>
        <strain evidence="5 6">DSM 436</strain>
    </source>
</reference>
<comment type="caution">
    <text evidence="5">The sequence shown here is derived from an EMBL/GenBank/DDBJ whole genome shotgun (WGS) entry which is preliminary data.</text>
</comment>